<feature type="compositionally biased region" description="Polar residues" evidence="1">
    <location>
        <begin position="100"/>
        <end position="114"/>
    </location>
</feature>
<dbReference type="EMBL" id="JAKWBI020000069">
    <property type="protein sequence ID" value="KAJ2903861.1"/>
    <property type="molecule type" value="Genomic_DNA"/>
</dbReference>
<organism evidence="2 3">
    <name type="scientific">Zalerion maritima</name>
    <dbReference type="NCBI Taxonomy" id="339359"/>
    <lineage>
        <taxon>Eukaryota</taxon>
        <taxon>Fungi</taxon>
        <taxon>Dikarya</taxon>
        <taxon>Ascomycota</taxon>
        <taxon>Pezizomycotina</taxon>
        <taxon>Sordariomycetes</taxon>
        <taxon>Lulworthiomycetidae</taxon>
        <taxon>Lulworthiales</taxon>
        <taxon>Lulworthiaceae</taxon>
        <taxon>Zalerion</taxon>
    </lineage>
</organism>
<dbReference type="AlphaFoldDB" id="A0AAD5WT29"/>
<proteinExistence type="predicted"/>
<reference evidence="2" key="1">
    <citation type="submission" date="2022-07" db="EMBL/GenBank/DDBJ databases">
        <title>Draft genome sequence of Zalerion maritima ATCC 34329, a (micro)plastics degrading marine fungus.</title>
        <authorList>
            <person name="Paco A."/>
            <person name="Goncalves M.F.M."/>
            <person name="Rocha-Santos T.A.P."/>
            <person name="Alves A."/>
        </authorList>
    </citation>
    <scope>NUCLEOTIDE SEQUENCE</scope>
    <source>
        <strain evidence="2">ATCC 34329</strain>
    </source>
</reference>
<gene>
    <name evidence="2" type="ORF">MKZ38_009244</name>
</gene>
<feature type="region of interest" description="Disordered" evidence="1">
    <location>
        <begin position="91"/>
        <end position="114"/>
    </location>
</feature>
<comment type="caution">
    <text evidence="2">The sequence shown here is derived from an EMBL/GenBank/DDBJ whole genome shotgun (WGS) entry which is preliminary data.</text>
</comment>
<evidence type="ECO:0000313" key="2">
    <source>
        <dbReference type="EMBL" id="KAJ2903861.1"/>
    </source>
</evidence>
<dbReference type="Proteomes" id="UP001201980">
    <property type="component" value="Unassembled WGS sequence"/>
</dbReference>
<accession>A0AAD5WT29</accession>
<feature type="region of interest" description="Disordered" evidence="1">
    <location>
        <begin position="38"/>
        <end position="57"/>
    </location>
</feature>
<sequence length="114" mass="12403">MLQTSMDIPAHEILAYGTCRFHGLDVQALGAKCQPYSAAHPSVQPQHAAQESRGTKKKCITSQVHRAQMYNQAIKRTAGIHQDADRSSRWVDGAYGYGTDTENSSPARIGEGST</sequence>
<evidence type="ECO:0000256" key="1">
    <source>
        <dbReference type="SAM" id="MobiDB-lite"/>
    </source>
</evidence>
<protein>
    <submittedName>
        <fullName evidence="2">Uncharacterized protein</fullName>
    </submittedName>
</protein>
<name>A0AAD5WT29_9PEZI</name>
<keyword evidence="3" id="KW-1185">Reference proteome</keyword>
<evidence type="ECO:0000313" key="3">
    <source>
        <dbReference type="Proteomes" id="UP001201980"/>
    </source>
</evidence>